<comment type="caution">
    <text evidence="3">The sequence shown here is derived from an EMBL/GenBank/DDBJ whole genome shotgun (WGS) entry which is preliminary data.</text>
</comment>
<dbReference type="Pfam" id="PF12706">
    <property type="entry name" value="Lactamase_B_2"/>
    <property type="match status" value="1"/>
</dbReference>
<dbReference type="InterPro" id="IPR041141">
    <property type="entry name" value="CmlA_N"/>
</dbReference>
<protein>
    <submittedName>
        <fullName evidence="3">MBL fold metallo-hydrolase</fullName>
    </submittedName>
</protein>
<dbReference type="Gene3D" id="3.60.15.10">
    <property type="entry name" value="Ribonuclease Z/Hydroxyacylglutathione hydrolase-like"/>
    <property type="match status" value="1"/>
</dbReference>
<sequence length="529" mass="59753">MLERPMYLKPDVAIEPLFNQWYVWWYLLSPATAPLFVSRLHLKLMQSFVANPDVHVAALQNPALMGGPFINHPVSRVGDVKALLDRTTKEHADFLAYTKALADLEQLLASSKGESLEPLYAKVPDMLRGYVELTYDLAHRANARIMEPLLYRSSLYKESSQSVSLMRVTGDARKYVFSTPRLEGDTPLWLQVPFRHEGLDALFRMRHTPGNPGQVAEMLGVPSSAADAFADLFTDVAPRKPEPYTGPGVRVRYFGHACVLMETREVSVLTDPVISYEFPTEQPRFTHADLPEKIDYVLITHGHADHLMMETLIQLRHRIGTIVVPRANAFSLADPSLRLMLEKTGFRNVVEIDDLQEIRIPGGSLMGIPFIGEHSDLSVQAKTAHLVKLGGRAMLMAADSNALEPRMYEHLQELVGPLDALYLGMECEGGPMSWMYGPLLSNPLPRKMDQSRRLNGSDSARATEILNHLKPRESFVYAMGQEPWLRHVMVLQYDETAPQMIESNKFLEVCRGRNIPAERPFLRMERVLE</sequence>
<dbReference type="EMBL" id="RAVZ01000134">
    <property type="protein sequence ID" value="RKG85390.1"/>
    <property type="molecule type" value="Genomic_DNA"/>
</dbReference>
<dbReference type="GO" id="GO:0016787">
    <property type="term" value="F:hydrolase activity"/>
    <property type="evidence" value="ECO:0007669"/>
    <property type="project" value="UniProtKB-KW"/>
</dbReference>
<name>A0A3A8J059_9BACT</name>
<dbReference type="Pfam" id="PF18456">
    <property type="entry name" value="CmlA_N"/>
    <property type="match status" value="1"/>
</dbReference>
<dbReference type="InterPro" id="IPR001279">
    <property type="entry name" value="Metallo-B-lactamas"/>
</dbReference>
<organism evidence="3 4">
    <name type="scientific">Corallococcus terminator</name>
    <dbReference type="NCBI Taxonomy" id="2316733"/>
    <lineage>
        <taxon>Bacteria</taxon>
        <taxon>Pseudomonadati</taxon>
        <taxon>Myxococcota</taxon>
        <taxon>Myxococcia</taxon>
        <taxon>Myxococcales</taxon>
        <taxon>Cystobacterineae</taxon>
        <taxon>Myxococcaceae</taxon>
        <taxon>Corallococcus</taxon>
    </lineage>
</organism>
<evidence type="ECO:0000313" key="4">
    <source>
        <dbReference type="Proteomes" id="UP000268094"/>
    </source>
</evidence>
<dbReference type="PANTHER" id="PTHR15032">
    <property type="entry name" value="N-ACYL-PHOSPHATIDYLETHANOLAMINE-HYDROLYZING PHOSPHOLIPASE D"/>
    <property type="match status" value="1"/>
</dbReference>
<gene>
    <name evidence="3" type="ORF">D7V88_19985</name>
</gene>
<dbReference type="AlphaFoldDB" id="A0A3A8J059"/>
<reference evidence="4" key="1">
    <citation type="submission" date="2018-09" db="EMBL/GenBank/DDBJ databases">
        <authorList>
            <person name="Livingstone P.G."/>
            <person name="Whitworth D.E."/>
        </authorList>
    </citation>
    <scope>NUCLEOTIDE SEQUENCE [LARGE SCALE GENOMIC DNA]</scope>
    <source>
        <strain evidence="4">CA054A</strain>
    </source>
</reference>
<dbReference type="OrthoDB" id="5657199at2"/>
<accession>A0A3A8J059</accession>
<evidence type="ECO:0000259" key="2">
    <source>
        <dbReference type="Pfam" id="PF18456"/>
    </source>
</evidence>
<dbReference type="GO" id="GO:0005737">
    <property type="term" value="C:cytoplasm"/>
    <property type="evidence" value="ECO:0007669"/>
    <property type="project" value="TreeGrafter"/>
</dbReference>
<dbReference type="Proteomes" id="UP000268094">
    <property type="component" value="Unassembled WGS sequence"/>
</dbReference>
<feature type="domain" description="Diiron non-heme beta-hydroxylase N-terminal" evidence="2">
    <location>
        <begin position="7"/>
        <end position="235"/>
    </location>
</feature>
<dbReference type="PANTHER" id="PTHR15032:SF4">
    <property type="entry name" value="N-ACYL-PHOSPHATIDYLETHANOLAMINE-HYDROLYZING PHOSPHOLIPASE D"/>
    <property type="match status" value="1"/>
</dbReference>
<dbReference type="SUPFAM" id="SSF56281">
    <property type="entry name" value="Metallo-hydrolase/oxidoreductase"/>
    <property type="match status" value="1"/>
</dbReference>
<evidence type="ECO:0000313" key="3">
    <source>
        <dbReference type="EMBL" id="RKG85390.1"/>
    </source>
</evidence>
<evidence type="ECO:0000259" key="1">
    <source>
        <dbReference type="Pfam" id="PF12706"/>
    </source>
</evidence>
<proteinExistence type="predicted"/>
<feature type="domain" description="Metallo-beta-lactamase" evidence="1">
    <location>
        <begin position="268"/>
        <end position="423"/>
    </location>
</feature>
<dbReference type="InterPro" id="IPR036866">
    <property type="entry name" value="RibonucZ/Hydroxyglut_hydro"/>
</dbReference>
<keyword evidence="4" id="KW-1185">Reference proteome</keyword>
<keyword evidence="3" id="KW-0378">Hydrolase</keyword>
<dbReference type="RefSeq" id="WP_120542245.1">
    <property type="nucleotide sequence ID" value="NZ_RAVZ01000134.1"/>
</dbReference>